<evidence type="ECO:0000313" key="2">
    <source>
        <dbReference type="EMBL" id="ECS7123807.1"/>
    </source>
</evidence>
<organism evidence="2">
    <name type="scientific">Salmonella enterica</name>
    <name type="common">Salmonella choleraesuis</name>
    <dbReference type="NCBI Taxonomy" id="28901"/>
    <lineage>
        <taxon>Bacteria</taxon>
        <taxon>Pseudomonadati</taxon>
        <taxon>Pseudomonadota</taxon>
        <taxon>Gammaproteobacteria</taxon>
        <taxon>Enterobacterales</taxon>
        <taxon>Enterobacteriaceae</taxon>
        <taxon>Salmonella</taxon>
    </lineage>
</organism>
<name>A0A5Z7TGC3_SALER</name>
<evidence type="ECO:0000256" key="1">
    <source>
        <dbReference type="SAM" id="Phobius"/>
    </source>
</evidence>
<feature type="transmembrane region" description="Helical" evidence="1">
    <location>
        <begin position="12"/>
        <end position="35"/>
    </location>
</feature>
<keyword evidence="1" id="KW-0812">Transmembrane</keyword>
<feature type="non-terminal residue" evidence="2">
    <location>
        <position position="68"/>
    </location>
</feature>
<comment type="caution">
    <text evidence="2">The sequence shown here is derived from an EMBL/GenBank/DDBJ whole genome shotgun (WGS) entry which is preliminary data.</text>
</comment>
<proteinExistence type="predicted"/>
<gene>
    <name evidence="2" type="ORF">CD985_23690</name>
</gene>
<keyword evidence="1" id="KW-0472">Membrane</keyword>
<reference evidence="2" key="1">
    <citation type="submission" date="2018-07" db="EMBL/GenBank/DDBJ databases">
        <authorList>
            <consortium name="PulseNet: The National Subtyping Network for Foodborne Disease Surveillance"/>
            <person name="Tarr C.L."/>
            <person name="Trees E."/>
            <person name="Katz L.S."/>
            <person name="Carleton-Romer H.A."/>
            <person name="Stroika S."/>
            <person name="Kucerova Z."/>
            <person name="Roache K.F."/>
            <person name="Sabol A.L."/>
            <person name="Besser J."/>
            <person name="Gerner-Smidt P."/>
        </authorList>
    </citation>
    <scope>NUCLEOTIDE SEQUENCE</scope>
    <source>
        <strain evidence="2">PNUSAS013978</strain>
    </source>
</reference>
<dbReference type="AlphaFoldDB" id="A0A5Z7TGC3"/>
<sequence length="68" mass="7809">MSSLPHFNYQSMIICLVLVFCWAWYGLFLGFVWRITKDVAGLLFLLRRLTRRGRNAACGQCPASGRAR</sequence>
<dbReference type="EMBL" id="AAKKLL010000026">
    <property type="protein sequence ID" value="ECS7123807.1"/>
    <property type="molecule type" value="Genomic_DNA"/>
</dbReference>
<accession>A0A5Z7TGC3</accession>
<keyword evidence="1" id="KW-1133">Transmembrane helix</keyword>
<protein>
    <submittedName>
        <fullName evidence="2">Uncharacterized protein</fullName>
    </submittedName>
</protein>